<keyword evidence="13" id="KW-0688">Ribosomal frameshifting</keyword>
<evidence type="ECO:0000256" key="15">
    <source>
        <dbReference type="ARBA" id="ARBA00022825"/>
    </source>
</evidence>
<keyword evidence="6" id="KW-0191">Covalent protein-RNA linkage</keyword>
<dbReference type="GO" id="GO:0033644">
    <property type="term" value="C:host cell membrane"/>
    <property type="evidence" value="ECO:0007669"/>
    <property type="project" value="UniProtKB-SubCell"/>
</dbReference>
<comment type="catalytic activity">
    <reaction evidence="21">
        <text>RNA(n) + a ribonucleoside 5'-triphosphate = RNA(n+1) + diphosphate</text>
        <dbReference type="Rhea" id="RHEA:21248"/>
        <dbReference type="Rhea" id="RHEA-COMP:14527"/>
        <dbReference type="Rhea" id="RHEA-COMP:17342"/>
        <dbReference type="ChEBI" id="CHEBI:33019"/>
        <dbReference type="ChEBI" id="CHEBI:61557"/>
        <dbReference type="ChEBI" id="CHEBI:140395"/>
    </reaction>
</comment>
<dbReference type="InterPro" id="IPR001205">
    <property type="entry name" value="RNA-dir_pol_C"/>
</dbReference>
<dbReference type="GO" id="GO:0006351">
    <property type="term" value="P:DNA-templated transcription"/>
    <property type="evidence" value="ECO:0007669"/>
    <property type="project" value="InterPro"/>
</dbReference>
<keyword evidence="16" id="KW-1043">Host membrane</keyword>
<keyword evidence="5" id="KW-0696">RNA-directed RNA polymerase</keyword>
<evidence type="ECO:0000256" key="6">
    <source>
        <dbReference type="ARBA" id="ARBA00022520"/>
    </source>
</evidence>
<keyword evidence="7" id="KW-0597">Phosphoprotein</keyword>
<feature type="domain" description="RdRp catalytic" evidence="24">
    <location>
        <begin position="1122"/>
        <end position="1252"/>
    </location>
</feature>
<dbReference type="GO" id="GO:0006508">
    <property type="term" value="P:proteolysis"/>
    <property type="evidence" value="ECO:0007669"/>
    <property type="project" value="UniProtKB-KW"/>
</dbReference>
<evidence type="ECO:0000256" key="11">
    <source>
        <dbReference type="ARBA" id="ARBA00022695"/>
    </source>
</evidence>
<keyword evidence="9" id="KW-0808">Transferase</keyword>
<dbReference type="Pfam" id="PF00680">
    <property type="entry name" value="RdRP_1"/>
    <property type="match status" value="1"/>
</dbReference>
<evidence type="ECO:0000256" key="10">
    <source>
        <dbReference type="ARBA" id="ARBA00022692"/>
    </source>
</evidence>
<dbReference type="GO" id="GO:0000166">
    <property type="term" value="F:nucleotide binding"/>
    <property type="evidence" value="ECO:0007669"/>
    <property type="project" value="UniProtKB-KW"/>
</dbReference>
<evidence type="ECO:0000256" key="2">
    <source>
        <dbReference type="ARBA" id="ARBA00005873"/>
    </source>
</evidence>
<evidence type="ECO:0000256" key="18">
    <source>
        <dbReference type="ARBA" id="ARBA00022989"/>
    </source>
</evidence>
<keyword evidence="19 23" id="KW-0472">Membrane</keyword>
<evidence type="ECO:0000256" key="8">
    <source>
        <dbReference type="ARBA" id="ARBA00022670"/>
    </source>
</evidence>
<evidence type="ECO:0000256" key="5">
    <source>
        <dbReference type="ARBA" id="ARBA00022484"/>
    </source>
</evidence>
<dbReference type="PROSITE" id="PS50507">
    <property type="entry name" value="RDRP_SSRNA_POS"/>
    <property type="match status" value="1"/>
</dbReference>
<dbReference type="GO" id="GO:0039694">
    <property type="term" value="P:viral RNA genome replication"/>
    <property type="evidence" value="ECO:0007669"/>
    <property type="project" value="InterPro"/>
</dbReference>
<keyword evidence="10 23" id="KW-0812">Transmembrane</keyword>
<protein>
    <recommendedName>
        <fullName evidence="4">Non-structural polyprotein 1AB</fullName>
    </recommendedName>
</protein>
<keyword evidence="18 23" id="KW-1133">Transmembrane helix</keyword>
<sequence>MPPPLSNHVGIRKLWDEIEERVRRNGEEMIREQQRFVREGEMHRARETNRRSILVVRIIASLLMLWVASRYFLAADAVLVRDPCPGLNVTTASKDNVCLMRFCHQLNCSINCNFTSGVAGQCVSNWRALRSMPNQWICVTRNNTDIVLLQKDATTQEKFAWRKMIRNLGGIHGCPECIRTDMTLLEGTSFYQTMYMWLYEHIAIPSLSTTLEGTWQILCWLYRHSLITISLYVYAWVVVAVQRDVGGAKYLASMLPTALFARNAAVPLCVAPWLGFLNRFIMMKACVVLTLWPHAFPLYLVLHAGITVLTIAYYMMRPRKLMHNDNGNVSEVCEMPSDMLVLECSDFLLAAGAVTVVWLSTFQMMLAVAAMVVCAVCVVFVAPMPLPEQVVLVKPPGGRPVKVKVYPKRRARFGPMYNAQARSAASQVTQSMLDNSFMARSGEFFSIAHAHQGKLWIIQHALDGDKPVHIYHNSWIPVKQTKDKPIPLDPYQSLIPFTLPQGIKSVKTGTTPVSGWFTIVDRNDNGTVNAQCFYGSVKDGEILGSYENKPGMSGSPVYGSDGRLVAIHVGGVGVTGVCYVLPEAPEEEKIRDVTNVNLRATRVELPTPVKAMDESKVGTTKYKSQRARPSERVSCSAAHIDNIIAHQQVIEESLTYLSQVRIWTEEEYNKLIEMGFTSEQLKKRVQEILDRADSSGESEDYSSDESSDWQRKDPKDYDWGYNSQKKRKPKARKAPTCEKHIEGRLSALEKMIQGIAAKIDSASHGPATQVPITFGAQKAQSKKQRKQAEKVVMYDNQRTKKQPVLTACSEVTTSYTGHVKATGAKCGCTDAMTPKPLDACTVHCVHYWCEEQRRASGITTCPGKDCRSDYCKIEKSGNLSRQDWCCTDLFCPFQAKNWVKPIRHRKEVHGCKYVGTYKVPSQVVKSEKHGRGVETLLQLKENTGYEPAYWNYENYEKSLEKHSYAEGRKLTCEELNDSRYVLAQEYSYMRGSKLTPYPLTTKKHDSHPGLPIRHFYEKEGDFIADNGFGMYHHVEGKFSEGVQDYLWYGFLKSEAVKKIKNAAHDTRMIQCPPAMVNRMAAKFEQDQNAKMKRHTQHHEAQVGWSPLSGGLDKALARFSGCETFLELDWTRYDGTLPNELFSLVSEFRALSLEIDDAAFAAYSNYRRSILNRDTVLPTGDVVRITSGNPSGQFSTSADNCMVQTILVFGETKAWLAHNGIYPTNDEIRGMYVNMSYGDDRITGYKGEHAQLFPPAPEWIVNHYKDTHGMWVKPENVKVASSLVGLTFCGMVIKKDLGIYLPSYKPEKLYTALSDPAKPSISLQMLGEKYNNIRCLLQFTEGDLADGVKGAQSVLQALDPDYSPVCEDDIVLLVGGPKYFARKLTTKSIKTRWQIHQRRNALRERRRIKRNNIPNPVGIRATPKNSP</sequence>
<dbReference type="InterPro" id="IPR009003">
    <property type="entry name" value="Peptidase_S1_PA"/>
</dbReference>
<dbReference type="GO" id="GO:0008236">
    <property type="term" value="F:serine-type peptidase activity"/>
    <property type="evidence" value="ECO:0007669"/>
    <property type="project" value="UniProtKB-KW"/>
</dbReference>
<keyword evidence="15" id="KW-0720">Serine protease</keyword>
<dbReference type="GO" id="GO:0003723">
    <property type="term" value="F:RNA binding"/>
    <property type="evidence" value="ECO:0007669"/>
    <property type="project" value="InterPro"/>
</dbReference>
<feature type="transmembrane region" description="Helical" evidence="23">
    <location>
        <begin position="54"/>
        <end position="73"/>
    </location>
</feature>
<keyword evidence="17" id="KW-0693">Viral RNA replication</keyword>
<dbReference type="InterPro" id="IPR043502">
    <property type="entry name" value="DNA/RNA_pol_sf"/>
</dbReference>
<dbReference type="CDD" id="cd23172">
    <property type="entry name" value="ps-ssRNAv_Astroviridae_RdRp"/>
    <property type="match status" value="1"/>
</dbReference>
<accession>A0A2P1GMF4</accession>
<evidence type="ECO:0000313" key="25">
    <source>
        <dbReference type="EMBL" id="AVM87176.1"/>
    </source>
</evidence>
<keyword evidence="11" id="KW-0548">Nucleotidyltransferase</keyword>
<evidence type="ECO:0000256" key="17">
    <source>
        <dbReference type="ARBA" id="ARBA00022953"/>
    </source>
</evidence>
<evidence type="ECO:0000256" key="21">
    <source>
        <dbReference type="ARBA" id="ARBA00047383"/>
    </source>
</evidence>
<comment type="function">
    <text evidence="20">Responsible for the cleavage of the polyprotein into functional products.</text>
</comment>
<reference evidence="25" key="1">
    <citation type="journal article" date="2018" name="Nature">
        <title>The evolutionary history of vertebrate RNA viruses.</title>
        <authorList>
            <person name="Shi M."/>
            <person name="Lin X.D."/>
            <person name="Chen X."/>
            <person name="Tian J.H."/>
            <person name="Chen L.J."/>
            <person name="Li K."/>
            <person name="Wang W."/>
            <person name="Eden J.S."/>
            <person name="Shen J.J."/>
            <person name="Liu L."/>
            <person name="Holmes E.C."/>
            <person name="Zhang Y.Z."/>
        </authorList>
    </citation>
    <scope>NUCLEOTIDE SEQUENCE</scope>
    <source>
        <strain evidence="25">XDXMC10209</strain>
    </source>
</reference>
<evidence type="ECO:0000256" key="16">
    <source>
        <dbReference type="ARBA" id="ARBA00022870"/>
    </source>
</evidence>
<comment type="subunit">
    <text evidence="3">Monomer.</text>
</comment>
<dbReference type="InterPro" id="IPR007094">
    <property type="entry name" value="RNA-dir_pol_PSvirus"/>
</dbReference>
<dbReference type="Gene3D" id="2.40.10.10">
    <property type="entry name" value="Trypsin-like serine proteases"/>
    <property type="match status" value="1"/>
</dbReference>
<feature type="transmembrane region" description="Helical" evidence="23">
    <location>
        <begin position="296"/>
        <end position="316"/>
    </location>
</feature>
<dbReference type="InterPro" id="IPR045836">
    <property type="entry name" value="Astro_VPg"/>
</dbReference>
<dbReference type="EMBL" id="MG599923">
    <property type="protein sequence ID" value="AVM87176.1"/>
    <property type="molecule type" value="Genomic_RNA"/>
</dbReference>
<comment type="subcellular location">
    <subcellularLocation>
        <location evidence="1">Host membrane</location>
        <topology evidence="1">Multi-pass membrane protein</topology>
    </subcellularLocation>
</comment>
<dbReference type="GO" id="GO:0003968">
    <property type="term" value="F:RNA-directed RNA polymerase activity"/>
    <property type="evidence" value="ECO:0007669"/>
    <property type="project" value="UniProtKB-KW"/>
</dbReference>
<evidence type="ECO:0000256" key="1">
    <source>
        <dbReference type="ARBA" id="ARBA00004301"/>
    </source>
</evidence>
<feature type="transmembrane region" description="Helical" evidence="23">
    <location>
        <begin position="253"/>
        <end position="276"/>
    </location>
</feature>
<evidence type="ECO:0000256" key="3">
    <source>
        <dbReference type="ARBA" id="ARBA00011245"/>
    </source>
</evidence>
<evidence type="ECO:0000256" key="19">
    <source>
        <dbReference type="ARBA" id="ARBA00023136"/>
    </source>
</evidence>
<keyword evidence="14" id="KW-0378">Hydrolase</keyword>
<feature type="transmembrane region" description="Helical" evidence="23">
    <location>
        <begin position="220"/>
        <end position="241"/>
    </location>
</feature>
<dbReference type="InterPro" id="IPR043504">
    <property type="entry name" value="Peptidase_S1_PA_chymotrypsin"/>
</dbReference>
<organism evidence="25">
    <name type="scientific">Wenling plagiopsetta astrovirus</name>
    <dbReference type="NCBI Taxonomy" id="2116120"/>
    <lineage>
        <taxon>Viruses</taxon>
        <taxon>Riboviria</taxon>
        <taxon>Orthornavirae</taxon>
        <taxon>Pisuviricota</taxon>
        <taxon>Stelpaviricetes</taxon>
        <taxon>Stellavirales</taxon>
        <taxon>Astroviridae</taxon>
    </lineage>
</organism>
<evidence type="ECO:0000256" key="13">
    <source>
        <dbReference type="ARBA" id="ARBA00022758"/>
    </source>
</evidence>
<dbReference type="Pfam" id="PF19416">
    <property type="entry name" value="Astro_VPg"/>
    <property type="match status" value="1"/>
</dbReference>
<evidence type="ECO:0000256" key="12">
    <source>
        <dbReference type="ARBA" id="ARBA00022741"/>
    </source>
</evidence>
<feature type="region of interest" description="Disordered" evidence="22">
    <location>
        <begin position="691"/>
        <end position="736"/>
    </location>
</feature>
<feature type="compositionally biased region" description="Basic and acidic residues" evidence="22">
    <location>
        <begin position="708"/>
        <end position="718"/>
    </location>
</feature>
<feature type="transmembrane region" description="Helical" evidence="23">
    <location>
        <begin position="366"/>
        <end position="386"/>
    </location>
</feature>
<evidence type="ECO:0000259" key="24">
    <source>
        <dbReference type="PROSITE" id="PS50507"/>
    </source>
</evidence>
<dbReference type="InterPro" id="IPR043128">
    <property type="entry name" value="Rev_trsase/Diguanyl_cyclase"/>
</dbReference>
<evidence type="ECO:0000256" key="4">
    <source>
        <dbReference type="ARBA" id="ARBA00019743"/>
    </source>
</evidence>
<evidence type="ECO:0000256" key="20">
    <source>
        <dbReference type="ARBA" id="ARBA00045910"/>
    </source>
</evidence>
<keyword evidence="12" id="KW-0547">Nucleotide-binding</keyword>
<dbReference type="GO" id="GO:0075523">
    <property type="term" value="P:viral translational frameshifting"/>
    <property type="evidence" value="ECO:0007669"/>
    <property type="project" value="UniProtKB-KW"/>
</dbReference>
<evidence type="ECO:0000256" key="22">
    <source>
        <dbReference type="SAM" id="MobiDB-lite"/>
    </source>
</evidence>
<dbReference type="SUPFAM" id="SSF56672">
    <property type="entry name" value="DNA/RNA polymerases"/>
    <property type="match status" value="1"/>
</dbReference>
<evidence type="ECO:0000256" key="23">
    <source>
        <dbReference type="SAM" id="Phobius"/>
    </source>
</evidence>
<keyword evidence="8" id="KW-0645">Protease</keyword>
<feature type="compositionally biased region" description="Basic residues" evidence="22">
    <location>
        <begin position="724"/>
        <end position="733"/>
    </location>
</feature>
<evidence type="ECO:0000256" key="7">
    <source>
        <dbReference type="ARBA" id="ARBA00022553"/>
    </source>
</evidence>
<evidence type="ECO:0000256" key="14">
    <source>
        <dbReference type="ARBA" id="ARBA00022801"/>
    </source>
</evidence>
<evidence type="ECO:0000256" key="9">
    <source>
        <dbReference type="ARBA" id="ARBA00022679"/>
    </source>
</evidence>
<feature type="compositionally biased region" description="Acidic residues" evidence="22">
    <location>
        <begin position="696"/>
        <end position="707"/>
    </location>
</feature>
<name>A0A2P1GMF4_9VIRU</name>
<dbReference type="Gene3D" id="3.30.70.270">
    <property type="match status" value="1"/>
</dbReference>
<dbReference type="SUPFAM" id="SSF50494">
    <property type="entry name" value="Trypsin-like serine proteases"/>
    <property type="match status" value="1"/>
</dbReference>
<proteinExistence type="inferred from homology"/>
<comment type="similarity">
    <text evidence="2">Belongs to the astroviridae polyprotein 1AB family.</text>
</comment>